<dbReference type="InterPro" id="IPR045584">
    <property type="entry name" value="Pilin-like"/>
</dbReference>
<dbReference type="AlphaFoldDB" id="X0ZN59"/>
<keyword evidence="1" id="KW-0472">Membrane</keyword>
<name>X0ZN59_9ZZZZ</name>
<comment type="caution">
    <text evidence="2">The sequence shown here is derived from an EMBL/GenBank/DDBJ whole genome shotgun (WGS) entry which is preliminary data.</text>
</comment>
<dbReference type="Pfam" id="PF07963">
    <property type="entry name" value="N_methyl"/>
    <property type="match status" value="1"/>
</dbReference>
<sequence>MHRITSRMRDQRGFTLIEIIMVIVLLGIIAAIAIPKYIDLRTEAADATAAGIVGAIVSSASIGYADLVTHGSGSTFPLFTTLHVTYLQAQNITLISSPGADHWTATIGGQGYAFTYTPGTGNSTWGTFP</sequence>
<protein>
    <recommendedName>
        <fullName evidence="3">Type II secretion system protein GspG C-terminal domain-containing protein</fullName>
    </recommendedName>
</protein>
<dbReference type="EMBL" id="BART01002301">
    <property type="protein sequence ID" value="GAG59477.1"/>
    <property type="molecule type" value="Genomic_DNA"/>
</dbReference>
<organism evidence="2">
    <name type="scientific">marine sediment metagenome</name>
    <dbReference type="NCBI Taxonomy" id="412755"/>
    <lineage>
        <taxon>unclassified sequences</taxon>
        <taxon>metagenomes</taxon>
        <taxon>ecological metagenomes</taxon>
    </lineage>
</organism>
<evidence type="ECO:0000256" key="1">
    <source>
        <dbReference type="SAM" id="Phobius"/>
    </source>
</evidence>
<evidence type="ECO:0000313" key="2">
    <source>
        <dbReference type="EMBL" id="GAG59477.1"/>
    </source>
</evidence>
<feature type="transmembrane region" description="Helical" evidence="1">
    <location>
        <begin position="12"/>
        <end position="34"/>
    </location>
</feature>
<dbReference type="InterPro" id="IPR012902">
    <property type="entry name" value="N_methyl_site"/>
</dbReference>
<dbReference type="PROSITE" id="PS00409">
    <property type="entry name" value="PROKAR_NTER_METHYL"/>
    <property type="match status" value="1"/>
</dbReference>
<dbReference type="NCBIfam" id="TIGR02532">
    <property type="entry name" value="IV_pilin_GFxxxE"/>
    <property type="match status" value="1"/>
</dbReference>
<keyword evidence="1" id="KW-0812">Transmembrane</keyword>
<dbReference type="SUPFAM" id="SSF54523">
    <property type="entry name" value="Pili subunits"/>
    <property type="match status" value="1"/>
</dbReference>
<proteinExistence type="predicted"/>
<accession>X0ZN59</accession>
<evidence type="ECO:0008006" key="3">
    <source>
        <dbReference type="Google" id="ProtNLM"/>
    </source>
</evidence>
<dbReference type="Gene3D" id="3.30.700.10">
    <property type="entry name" value="Glycoprotein, Type 4 Pilin"/>
    <property type="match status" value="1"/>
</dbReference>
<keyword evidence="1" id="KW-1133">Transmembrane helix</keyword>
<reference evidence="2" key="1">
    <citation type="journal article" date="2014" name="Front. Microbiol.">
        <title>High frequency of phylogenetically diverse reductive dehalogenase-homologous genes in deep subseafloor sedimentary metagenomes.</title>
        <authorList>
            <person name="Kawai M."/>
            <person name="Futagami T."/>
            <person name="Toyoda A."/>
            <person name="Takaki Y."/>
            <person name="Nishi S."/>
            <person name="Hori S."/>
            <person name="Arai W."/>
            <person name="Tsubouchi T."/>
            <person name="Morono Y."/>
            <person name="Uchiyama I."/>
            <person name="Ito T."/>
            <person name="Fujiyama A."/>
            <person name="Inagaki F."/>
            <person name="Takami H."/>
        </authorList>
    </citation>
    <scope>NUCLEOTIDE SEQUENCE</scope>
    <source>
        <strain evidence="2">Expedition CK06-06</strain>
    </source>
</reference>
<gene>
    <name evidence="2" type="ORF">S01H4_07141</name>
</gene>